<accession>A0A5R9G0Y6</accession>
<evidence type="ECO:0000313" key="2">
    <source>
        <dbReference type="Proteomes" id="UP000309676"/>
    </source>
</evidence>
<keyword evidence="2" id="KW-1185">Reference proteome</keyword>
<dbReference type="Proteomes" id="UP000309676">
    <property type="component" value="Unassembled WGS sequence"/>
</dbReference>
<gene>
    <name evidence="1" type="ORF">FE782_25335</name>
</gene>
<evidence type="ECO:0000313" key="1">
    <source>
        <dbReference type="EMBL" id="TLS49441.1"/>
    </source>
</evidence>
<comment type="caution">
    <text evidence="1">The sequence shown here is derived from an EMBL/GenBank/DDBJ whole genome shotgun (WGS) entry which is preliminary data.</text>
</comment>
<name>A0A5R9G0Y6_9BACL</name>
<dbReference type="AlphaFoldDB" id="A0A5R9G0Y6"/>
<sequence>MAARLEYRLADAAGGHPLLYVYNRIDKDEISLRFACDYFVKDGVVYEKLSAALQRGLYVVYVRSATEENAAVPDATGAIALGGGIRVEFREYAEEAETYPLLHTFRYADDDDALLLLQSDAVDWNGFSWNRSSTEVDEDRGVYVYYATRSTEG</sequence>
<dbReference type="OrthoDB" id="1682087at2"/>
<dbReference type="RefSeq" id="WP_138197159.1">
    <property type="nucleotide sequence ID" value="NZ_VCIW01000021.1"/>
</dbReference>
<dbReference type="EMBL" id="VCIW01000021">
    <property type="protein sequence ID" value="TLS49441.1"/>
    <property type="molecule type" value="Genomic_DNA"/>
</dbReference>
<organism evidence="1 2">
    <name type="scientific">Paenibacillus antri</name>
    <dbReference type="NCBI Taxonomy" id="2582848"/>
    <lineage>
        <taxon>Bacteria</taxon>
        <taxon>Bacillati</taxon>
        <taxon>Bacillota</taxon>
        <taxon>Bacilli</taxon>
        <taxon>Bacillales</taxon>
        <taxon>Paenibacillaceae</taxon>
        <taxon>Paenibacillus</taxon>
    </lineage>
</organism>
<protein>
    <submittedName>
        <fullName evidence="1">Uncharacterized protein</fullName>
    </submittedName>
</protein>
<proteinExistence type="predicted"/>
<reference evidence="1 2" key="1">
    <citation type="submission" date="2019-05" db="EMBL/GenBank/DDBJ databases">
        <authorList>
            <person name="Narsing Rao M.P."/>
            <person name="Li W.J."/>
        </authorList>
    </citation>
    <scope>NUCLEOTIDE SEQUENCE [LARGE SCALE GENOMIC DNA]</scope>
    <source>
        <strain evidence="1 2">SYSU_K30003</strain>
    </source>
</reference>